<evidence type="ECO:0000313" key="3">
    <source>
        <dbReference type="Proteomes" id="UP001497516"/>
    </source>
</evidence>
<feature type="region of interest" description="Disordered" evidence="1">
    <location>
        <begin position="15"/>
        <end position="105"/>
    </location>
</feature>
<dbReference type="Proteomes" id="UP001497516">
    <property type="component" value="Chromosome 7"/>
</dbReference>
<dbReference type="EMBL" id="OZ034820">
    <property type="protein sequence ID" value="CAL1398991.1"/>
    <property type="molecule type" value="Genomic_DNA"/>
</dbReference>
<dbReference type="AlphaFoldDB" id="A0AAV2FL13"/>
<dbReference type="PANTHER" id="PTHR38370:SF1">
    <property type="entry name" value="BETA-1,4-XYLOSIDASE"/>
    <property type="match status" value="1"/>
</dbReference>
<evidence type="ECO:0000313" key="2">
    <source>
        <dbReference type="EMBL" id="CAL1398991.1"/>
    </source>
</evidence>
<proteinExistence type="predicted"/>
<evidence type="ECO:0000256" key="1">
    <source>
        <dbReference type="SAM" id="MobiDB-lite"/>
    </source>
</evidence>
<accession>A0AAV2FL13</accession>
<organism evidence="2 3">
    <name type="scientific">Linum trigynum</name>
    <dbReference type="NCBI Taxonomy" id="586398"/>
    <lineage>
        <taxon>Eukaryota</taxon>
        <taxon>Viridiplantae</taxon>
        <taxon>Streptophyta</taxon>
        <taxon>Embryophyta</taxon>
        <taxon>Tracheophyta</taxon>
        <taxon>Spermatophyta</taxon>
        <taxon>Magnoliopsida</taxon>
        <taxon>eudicotyledons</taxon>
        <taxon>Gunneridae</taxon>
        <taxon>Pentapetalae</taxon>
        <taxon>rosids</taxon>
        <taxon>fabids</taxon>
        <taxon>Malpighiales</taxon>
        <taxon>Linaceae</taxon>
        <taxon>Linum</taxon>
    </lineage>
</organism>
<keyword evidence="3" id="KW-1185">Reference proteome</keyword>
<sequence>MDGLIPFLFHAMKKHNDNKPHHHHHRRSMSFSEGSTRSYHLLVQPDSFSGSSHHRRTRSEFQMPPPATADFSGQTSGQHDLLRSGSLRKRHPNHDSPVSLTTAGGAGESKYAVAGSKAAGNVNVNDGRGAMHGGH</sequence>
<name>A0AAV2FL13_9ROSI</name>
<protein>
    <submittedName>
        <fullName evidence="2">Uncharacterized protein</fullName>
    </submittedName>
</protein>
<feature type="compositionally biased region" description="Polar residues" evidence="1">
    <location>
        <begin position="29"/>
        <end position="38"/>
    </location>
</feature>
<reference evidence="2 3" key="1">
    <citation type="submission" date="2024-04" db="EMBL/GenBank/DDBJ databases">
        <authorList>
            <person name="Fracassetti M."/>
        </authorList>
    </citation>
    <scope>NUCLEOTIDE SEQUENCE [LARGE SCALE GENOMIC DNA]</scope>
</reference>
<gene>
    <name evidence="2" type="ORF">LTRI10_LOCUS39192</name>
</gene>
<dbReference type="PANTHER" id="PTHR38370">
    <property type="entry name" value="BETA-1,4-XYLOSIDASE"/>
    <property type="match status" value="1"/>
</dbReference>